<dbReference type="Pfam" id="PF02260">
    <property type="entry name" value="FATC"/>
    <property type="match status" value="1"/>
</dbReference>
<keyword evidence="19" id="KW-0131">Cell cycle</keyword>
<dbReference type="PROSITE" id="PS51189">
    <property type="entry name" value="FAT"/>
    <property type="match status" value="1"/>
</dbReference>
<evidence type="ECO:0000256" key="22">
    <source>
        <dbReference type="ARBA" id="ARBA00048977"/>
    </source>
</evidence>
<dbReference type="InterPro" id="IPR016024">
    <property type="entry name" value="ARM-type_fold"/>
</dbReference>
<dbReference type="GO" id="GO:1904262">
    <property type="term" value="P:negative regulation of TORC1 signaling"/>
    <property type="evidence" value="ECO:0007669"/>
    <property type="project" value="UniProtKB-ARBA"/>
</dbReference>
<evidence type="ECO:0000259" key="26">
    <source>
        <dbReference type="PROSITE" id="PS51190"/>
    </source>
</evidence>
<keyword evidence="6" id="KW-0963">Cytoplasm</keyword>
<keyword evidence="13 23" id="KW-0067">ATP-binding</keyword>
<evidence type="ECO:0000259" key="25">
    <source>
        <dbReference type="PROSITE" id="PS51189"/>
    </source>
</evidence>
<dbReference type="GO" id="GO:0031410">
    <property type="term" value="C:cytoplasmic vesicle"/>
    <property type="evidence" value="ECO:0007669"/>
    <property type="project" value="UniProtKB-SubCell"/>
</dbReference>
<dbReference type="GO" id="GO:0005524">
    <property type="term" value="F:ATP binding"/>
    <property type="evidence" value="ECO:0007669"/>
    <property type="project" value="UniProtKB-KW"/>
</dbReference>
<dbReference type="Gene3D" id="3.30.1010.10">
    <property type="entry name" value="Phosphatidylinositol 3-kinase Catalytic Subunit, Chain A, domain 4"/>
    <property type="match status" value="1"/>
</dbReference>
<evidence type="ECO:0000313" key="27">
    <source>
        <dbReference type="Ensembl" id="ENSEEEP00000064132.1"/>
    </source>
</evidence>
<evidence type="ECO:0000256" key="9">
    <source>
        <dbReference type="ARBA" id="ARBA00022679"/>
    </source>
</evidence>
<accession>A0AAY5F543</accession>
<evidence type="ECO:0000256" key="13">
    <source>
        <dbReference type="ARBA" id="ARBA00022840"/>
    </source>
</evidence>
<proteinExistence type="inferred from homology"/>
<dbReference type="CDD" id="cd05171">
    <property type="entry name" value="PIKKc_ATM"/>
    <property type="match status" value="1"/>
</dbReference>
<keyword evidence="20" id="KW-0968">Cytoplasmic vesicle</keyword>
<keyword evidence="17" id="KW-0206">Cytoskeleton</keyword>
<feature type="domain" description="FATC" evidence="26">
    <location>
        <begin position="2776"/>
        <end position="2808"/>
    </location>
</feature>
<dbReference type="Pfam" id="PF00454">
    <property type="entry name" value="PI3_PI4_kinase"/>
    <property type="match status" value="1"/>
</dbReference>
<dbReference type="GO" id="GO:0032210">
    <property type="term" value="P:regulation of telomere maintenance via telomerase"/>
    <property type="evidence" value="ECO:0007669"/>
    <property type="project" value="UniProtKB-ARBA"/>
</dbReference>
<dbReference type="InterPro" id="IPR036940">
    <property type="entry name" value="PI3/4_kinase_cat_sf"/>
</dbReference>
<keyword evidence="8" id="KW-0597">Phosphoprotein</keyword>
<dbReference type="GO" id="GO:1904358">
    <property type="term" value="P:positive regulation of telomere maintenance via telomere lengthening"/>
    <property type="evidence" value="ECO:0007669"/>
    <property type="project" value="UniProtKB-ARBA"/>
</dbReference>
<dbReference type="Ensembl" id="ENSEEET00000060620.1">
    <property type="protein sequence ID" value="ENSEEEP00000064132.1"/>
    <property type="gene ID" value="ENSEEEG00000015390.2"/>
</dbReference>
<name>A0AAY5F543_ELEEL</name>
<dbReference type="InterPro" id="IPR044107">
    <property type="entry name" value="PIKKc_ATM"/>
</dbReference>
<reference evidence="27" key="2">
    <citation type="submission" date="2025-08" db="UniProtKB">
        <authorList>
            <consortium name="Ensembl"/>
        </authorList>
    </citation>
    <scope>IDENTIFICATION</scope>
</reference>
<keyword evidence="14" id="KW-0007">Acetylation</keyword>
<evidence type="ECO:0000256" key="17">
    <source>
        <dbReference type="ARBA" id="ARBA00023212"/>
    </source>
</evidence>
<dbReference type="Gene3D" id="1.10.1070.11">
    <property type="entry name" value="Phosphatidylinositol 3-/4-kinase, catalytic domain"/>
    <property type="match status" value="1"/>
</dbReference>
<evidence type="ECO:0000256" key="6">
    <source>
        <dbReference type="ARBA" id="ARBA00022490"/>
    </source>
</evidence>
<dbReference type="GO" id="GO:0005777">
    <property type="term" value="C:peroxisome"/>
    <property type="evidence" value="ECO:0007669"/>
    <property type="project" value="UniProtKB-SubCell"/>
</dbReference>
<dbReference type="SMART" id="SM01342">
    <property type="entry name" value="TAN"/>
    <property type="match status" value="1"/>
</dbReference>
<dbReference type="InterPro" id="IPR003151">
    <property type="entry name" value="PIK-rel_kinase_FAT"/>
</dbReference>
<evidence type="ECO:0000256" key="20">
    <source>
        <dbReference type="ARBA" id="ARBA00023329"/>
    </source>
</evidence>
<dbReference type="InterPro" id="IPR014009">
    <property type="entry name" value="PIK_FAT"/>
</dbReference>
<dbReference type="PROSITE" id="PS00915">
    <property type="entry name" value="PI3_4_KINASE_1"/>
    <property type="match status" value="1"/>
</dbReference>
<evidence type="ECO:0000256" key="11">
    <source>
        <dbReference type="ARBA" id="ARBA00022763"/>
    </source>
</evidence>
<dbReference type="PROSITE" id="PS50290">
    <property type="entry name" value="PI3_4_KINASE_3"/>
    <property type="match status" value="1"/>
</dbReference>
<dbReference type="InterPro" id="IPR003152">
    <property type="entry name" value="FATC_dom"/>
</dbReference>
<comment type="catalytic activity">
    <reaction evidence="21 23">
        <text>L-threonyl-[protein] + ATP = O-phospho-L-threonyl-[protein] + ADP + H(+)</text>
        <dbReference type="Rhea" id="RHEA:46608"/>
        <dbReference type="Rhea" id="RHEA-COMP:11060"/>
        <dbReference type="Rhea" id="RHEA-COMP:11605"/>
        <dbReference type="ChEBI" id="CHEBI:15378"/>
        <dbReference type="ChEBI" id="CHEBI:30013"/>
        <dbReference type="ChEBI" id="CHEBI:30616"/>
        <dbReference type="ChEBI" id="CHEBI:61977"/>
        <dbReference type="ChEBI" id="CHEBI:456216"/>
        <dbReference type="EC" id="2.7.11.1"/>
    </reaction>
</comment>
<dbReference type="GO" id="GO:0003677">
    <property type="term" value="F:DNA binding"/>
    <property type="evidence" value="ECO:0007669"/>
    <property type="project" value="UniProtKB-KW"/>
</dbReference>
<protein>
    <recommendedName>
        <fullName evidence="23">non-specific serine/threonine protein kinase</fullName>
        <ecNumber evidence="23">2.7.11.1</ecNumber>
    </recommendedName>
</protein>
<evidence type="ECO:0000256" key="7">
    <source>
        <dbReference type="ARBA" id="ARBA00022527"/>
    </source>
</evidence>
<dbReference type="InterPro" id="IPR038980">
    <property type="entry name" value="ATM_plant"/>
</dbReference>
<evidence type="ECO:0000256" key="10">
    <source>
        <dbReference type="ARBA" id="ARBA00022741"/>
    </source>
</evidence>
<dbReference type="GO" id="GO:0000724">
    <property type="term" value="P:double-strand break repair via homologous recombination"/>
    <property type="evidence" value="ECO:0007669"/>
    <property type="project" value="UniProtKB-ARBA"/>
</dbReference>
<dbReference type="GO" id="GO:0005813">
    <property type="term" value="C:centrosome"/>
    <property type="evidence" value="ECO:0007669"/>
    <property type="project" value="UniProtKB-SubCell"/>
</dbReference>
<evidence type="ECO:0000256" key="19">
    <source>
        <dbReference type="ARBA" id="ARBA00023306"/>
    </source>
</evidence>
<dbReference type="InterPro" id="IPR018936">
    <property type="entry name" value="PI3/4_kinase_CS"/>
</dbReference>
<dbReference type="PANTHER" id="PTHR37079:SF4">
    <property type="entry name" value="SERINE_THREONINE-PROTEIN KINASE ATM"/>
    <property type="match status" value="1"/>
</dbReference>
<dbReference type="SMART" id="SM01343">
    <property type="entry name" value="FATC"/>
    <property type="match status" value="1"/>
</dbReference>
<dbReference type="FunFam" id="1.10.1070.11:FF:000011">
    <property type="entry name" value="Serine-protein kinase ATM"/>
    <property type="match status" value="1"/>
</dbReference>
<dbReference type="SUPFAM" id="SSF48371">
    <property type="entry name" value="ARM repeat"/>
    <property type="match status" value="1"/>
</dbReference>
<dbReference type="InterPro" id="IPR021668">
    <property type="entry name" value="TAN"/>
</dbReference>
<dbReference type="GO" id="GO:0005654">
    <property type="term" value="C:nucleoplasm"/>
    <property type="evidence" value="ECO:0007669"/>
    <property type="project" value="UniProtKB-ARBA"/>
</dbReference>
<sequence>MSLALNELLICCRGIEHERATERKKEVERLKRLIRDPETARELDRASSCRAPRQLTWDAVFRFLRKYLQKETELLQAGRANVSASTHTSRQKKAQDLSSLVKYFIRCANKRGPKLKCADLLSHVEDVLRSSFTCAAYGEDCSSTLLKDVLSVHKYWSEITSQQWESLLDVYCGLFNKASRSINRVLLSRIIHAVVQGCCRQTDGLSHTLFTFFCRALSNTRVEKQLAVVQHLISALNVFLRSVATNSRRRVCRLGEELLPSILYVWSQMRPNSTLKQEMVEFFNLQVCVHHPKGARTPETGALAEDWGKWHSHLYSLYDELVAEISHISSRGKYATGSRHIAARENLIMLTADVCHQLFCQDLRVEVQDTHSGSPQGRKRRRVELGWDVLRDRLQPQLSDFDMIPWLQVTAALISKYPDMLAAHELPPLLSLLYQLLGEQRCHGERGPYVLRCLRQVALCQVACSGKSQAGLVELGRLWGRVWVLALRGVSSAQTEALCLELLATMVQGSLVPMDREFWKLFSGAVCKPSMEPCSSSPSVLGEADGPAGLREGIIDWFLTKEQSDDMDDSTRHHPVISRSAHFTHTLSALLLFVCLIHLSCFIWTFSGVCRCGGDSHSGALGLICGGSDLFWFTQSVSPTHMLRGLTLLTGVLGAFVTVRLLTEEDACQNPLFQKAKVRRHTERCGAERSLCCWQALAQDFSDYVSSCRTRLLETHVLSLLKSVMLLNELSDMCKSLLSRGWSELVGACCRVCVCVCVGAQSPLSEDHLDEQDLAFLSVLRFLSLCVCVDQDRGLAFRVLDVRRRVLKLLDLLDGTKPLHLHMYLILLKELPAEEACLTAEEYCVLLRPLADACSLYRQDQEVCASILMALLPCIHSLGRQQRPPEGSEEMDNVKGMLLKVVSGFCILGKSGRCSSAVRSALGHCLRALLEVRDPCCKWAVLSLMEEELPVCVVLPSLLADPHHYVRMLAVRTGGEKKQLLPLKHQQMAFENIYLKAQEGMSTQRGMAPEDLPDETSNRRATLLKSLSVVMCCSPVCEKQALFALIQSHKENAIEEPLLKKVLAAVSCALGYRTPQLFVHSHLYYLVAEWLAQKQTDPGYTLQAFPHSLLGCSGLEDFYRSSYRVLIPHLVFLNDFEEVKSIGTHLGRDWRRLLADCFPRIMVHILPHFALPQDDHAADRREQAHHVYDLLKEDTCLGKQQIDSLICGNLADIVVELLMTLYEGGASGHAEAADLPSFTGELDPAPNPPFFTSHVIKATLVYLSRCHSTSQRSLVSILSKTPMSIQKILFCLSQREGDTTNAYERHRILMMYQLFVKLLLPEVKDGLGGAWAFVLRDVIYTLIHHINSRSLLQDEVSVRSLALCCDLLTTVCQTAVRFCDDALESHLQVIVGTLTAQVSEQLLKFLVVDNPDTPYLRRSVPFLEPFPDQPAFSELRTAQRALKYCSRVFTLKQEIEHFLSVKSCDSLPLTRLEGLKDLKGQLCAHKEQTKQLLKECHADPSGSVLVWMVVNLLQLCKLAANHPDTCAFVTEAVGSCLGELGPLDLSTIALHHGKDQIYSQAAALYPDAPSQWVFIILSCMNNALTHHSITVRQAAAVCLKDVLAIQSGLEFWEKHKLRQDPMLLYLSTFRTTKRKSARVKATAGSLEQLDSADLWSVQAGEQRDWLHNLCRALLQSGAVQSEALLTTGPLCEVKTDFCQTILPLFFHDVLLRDSGGAWRKLLSTHVQRFLRGYCARPATPTTADVGTLNQPDKWSLRTMLAVIDYLRAQPRPLSPSRCSNFWLELTYLDVARAAQVCSGHFTALLYCEIYTPRRSRTSRRITFEDGSQNLSMSSVCEKSVEDSGITLQEILMEAYRSIGEPDSLYGCGGGKLFDPLTRIRTYEHEALWEKAMSSYDLHSTLPEVTRQVGIVQGLQNLGLCGVLNVYLQGLERQGAEWTPELRELCFQAAWRSTRWDTDLKLSPGFNECTFTALQALRDKDFCVLEHTLTYARQSCVEELCRGSLEVLSSLYPTLRNLQMVEELQSVKQLFSGPVTDSVLEEVYRKWNHQLDLLKDSDFSLVEPVLALRSSVQETLLMSETNPDRRLRLNSAYTSHLMELCRLARSAGNAQVSVPALSVWLFLSVRLTQFQCWGTPDPSAVEVLVGQAGVSEPKLQGQKTQAFLSLARFSDAQYQSIENYMSSSEFENKRALLDKAKEEVELMKEKRVHSNRYTVKVQRELELDQRALATLQTDRRRFLLKAVENYARCLELGQQHDSWVFRLTSLWLENADDADVNALRGVRKIPSYKFLPLMYQLAARMGTRVSSPVREEDLICRSSMDHPHHTLFIIFALVNANKDENFSRSRLSKSSSRQPSPLDLERAAVARTIISRVGQDKAALIWGMETLCSAYITLAYMDASQAIPIPADQPIMQIKDIEAVTIPTMEIRVDPSGTYEDVVTVRCFSPNFHLAGGVNLPKIIDCMGSDGRSRRQLVKGQDDLRQDAVMQQVFHMCSSLLQRNGETRKRKLYIRRYKVVPFSQRSGVLEWCSGTMPIGEFLVDTQKGAHNRFRPQDWSNLTCRKKMMEAQSLDSDGKLQVFSELCQNFRPVFRYFCMERFRDAAVWMEKRLAYTRSVATSSIVGYIVGLGDRHIQNILIDEQTAELVHIDLGVAFEQGRILPTPETVPFRLSRDIVDGMGISGVEGVFRRCCEKTMEVMRNSQEVLLTIVEVLLYDPLFDWTMNPLKAFYLQQQDEQPELNATLNPTLEHRTRDSQSFNKVAERVLLRLQEKLKGVEEGAVLSVDGQVNLLIQQAMDPKNLSRLFHGWQAWV</sequence>
<evidence type="ECO:0000256" key="23">
    <source>
        <dbReference type="RuleBase" id="RU365027"/>
    </source>
</evidence>
<reference evidence="27 28" key="1">
    <citation type="submission" date="2020-05" db="EMBL/GenBank/DDBJ databases">
        <title>Electrophorus electricus (electric eel) genome, fEleEle1, primary haplotype.</title>
        <authorList>
            <person name="Myers G."/>
            <person name="Meyer A."/>
            <person name="Fedrigo O."/>
            <person name="Formenti G."/>
            <person name="Rhie A."/>
            <person name="Tracey A."/>
            <person name="Sims Y."/>
            <person name="Jarvis E.D."/>
        </authorList>
    </citation>
    <scope>NUCLEOTIDE SEQUENCE [LARGE SCALE GENOMIC DNA]</scope>
</reference>
<organism evidence="27 28">
    <name type="scientific">Electrophorus electricus</name>
    <name type="common">Electric eel</name>
    <name type="synonym">Gymnotus electricus</name>
    <dbReference type="NCBI Taxonomy" id="8005"/>
    <lineage>
        <taxon>Eukaryota</taxon>
        <taxon>Metazoa</taxon>
        <taxon>Chordata</taxon>
        <taxon>Craniata</taxon>
        <taxon>Vertebrata</taxon>
        <taxon>Euteleostomi</taxon>
        <taxon>Actinopterygii</taxon>
        <taxon>Neopterygii</taxon>
        <taxon>Teleostei</taxon>
        <taxon>Ostariophysi</taxon>
        <taxon>Gymnotiformes</taxon>
        <taxon>Gymnotoidei</taxon>
        <taxon>Gymnotidae</taxon>
        <taxon>Electrophorus</taxon>
    </lineage>
</organism>
<keyword evidence="18 23" id="KW-0539">Nucleus</keyword>
<comment type="subcellular location">
    <subcellularLocation>
        <location evidence="3">Cytoplasm</location>
        <location evidence="3">Cytoskeleton</location>
        <location evidence="3">Microtubule organizing center</location>
        <location evidence="3">Centrosome</location>
    </subcellularLocation>
    <subcellularLocation>
        <location evidence="4">Cytoplasmic vesicle</location>
    </subcellularLocation>
    <subcellularLocation>
        <location evidence="1 23">Nucleus</location>
    </subcellularLocation>
    <subcellularLocation>
        <location evidence="2">Peroxisome</location>
    </subcellularLocation>
</comment>
<evidence type="ECO:0000256" key="5">
    <source>
        <dbReference type="ARBA" id="ARBA00010769"/>
    </source>
</evidence>
<evidence type="ECO:0000256" key="21">
    <source>
        <dbReference type="ARBA" id="ARBA00047899"/>
    </source>
</evidence>
<dbReference type="InterPro" id="IPR011009">
    <property type="entry name" value="Kinase-like_dom_sf"/>
</dbReference>
<dbReference type="EC" id="2.7.11.1" evidence="23"/>
<feature type="domain" description="PI3K/PI4K catalytic" evidence="24">
    <location>
        <begin position="2443"/>
        <end position="2759"/>
    </location>
</feature>
<evidence type="ECO:0000256" key="16">
    <source>
        <dbReference type="ARBA" id="ARBA00023140"/>
    </source>
</evidence>
<dbReference type="PANTHER" id="PTHR37079">
    <property type="entry name" value="SERINE/THREONINE-PROTEIN KINASE ATM"/>
    <property type="match status" value="1"/>
</dbReference>
<dbReference type="PROSITE" id="PS00916">
    <property type="entry name" value="PI3_4_KINASE_2"/>
    <property type="match status" value="1"/>
</dbReference>
<dbReference type="GO" id="GO:0007127">
    <property type="term" value="P:meiosis I"/>
    <property type="evidence" value="ECO:0007669"/>
    <property type="project" value="UniProtKB-ARBA"/>
</dbReference>
<dbReference type="GO" id="GO:0010506">
    <property type="term" value="P:regulation of autophagy"/>
    <property type="evidence" value="ECO:0007669"/>
    <property type="project" value="UniProtKB-ARBA"/>
</dbReference>
<dbReference type="GO" id="GO:0010557">
    <property type="term" value="P:positive regulation of macromolecule biosynthetic process"/>
    <property type="evidence" value="ECO:0007669"/>
    <property type="project" value="UniProtKB-ARBA"/>
</dbReference>
<evidence type="ECO:0000256" key="1">
    <source>
        <dbReference type="ARBA" id="ARBA00004123"/>
    </source>
</evidence>
<comment type="catalytic activity">
    <reaction evidence="22">
        <text>L-seryl-[protein] + ATP = O-phospho-L-seryl-[protein] + ADP + H(+)</text>
        <dbReference type="Rhea" id="RHEA:17989"/>
        <dbReference type="Rhea" id="RHEA-COMP:9863"/>
        <dbReference type="Rhea" id="RHEA-COMP:11604"/>
        <dbReference type="ChEBI" id="CHEBI:15378"/>
        <dbReference type="ChEBI" id="CHEBI:29999"/>
        <dbReference type="ChEBI" id="CHEBI:30616"/>
        <dbReference type="ChEBI" id="CHEBI:83421"/>
        <dbReference type="ChEBI" id="CHEBI:456216"/>
        <dbReference type="EC" id="2.7.11.1"/>
    </reaction>
    <physiologicalReaction direction="left-to-right" evidence="22">
        <dbReference type="Rhea" id="RHEA:17990"/>
    </physiologicalReaction>
</comment>
<evidence type="ECO:0000259" key="24">
    <source>
        <dbReference type="PROSITE" id="PS50290"/>
    </source>
</evidence>
<dbReference type="PROSITE" id="PS51190">
    <property type="entry name" value="FATC"/>
    <property type="match status" value="1"/>
</dbReference>
<evidence type="ECO:0000256" key="8">
    <source>
        <dbReference type="ARBA" id="ARBA00022553"/>
    </source>
</evidence>
<gene>
    <name evidence="27" type="primary">ATM</name>
</gene>
<keyword evidence="16" id="KW-0576">Peroxisome</keyword>
<evidence type="ECO:0000256" key="3">
    <source>
        <dbReference type="ARBA" id="ARBA00004300"/>
    </source>
</evidence>
<evidence type="ECO:0000256" key="12">
    <source>
        <dbReference type="ARBA" id="ARBA00022777"/>
    </source>
</evidence>
<dbReference type="GO" id="GO:0010212">
    <property type="term" value="P:response to ionizing radiation"/>
    <property type="evidence" value="ECO:0007669"/>
    <property type="project" value="UniProtKB-ARBA"/>
</dbReference>
<dbReference type="GO" id="GO:0010468">
    <property type="term" value="P:regulation of gene expression"/>
    <property type="evidence" value="ECO:0007669"/>
    <property type="project" value="UniProtKB-ARBA"/>
</dbReference>
<evidence type="ECO:0000256" key="15">
    <source>
        <dbReference type="ARBA" id="ARBA00023125"/>
    </source>
</evidence>
<keyword evidence="7 23" id="KW-0723">Serine/threonine-protein kinase</keyword>
<keyword evidence="12 23" id="KW-0418">Kinase</keyword>
<keyword evidence="11 23" id="KW-0227">DNA damage</keyword>
<dbReference type="GO" id="GO:0000077">
    <property type="term" value="P:DNA damage checkpoint signaling"/>
    <property type="evidence" value="ECO:0007669"/>
    <property type="project" value="UniProtKB-ARBA"/>
</dbReference>
<dbReference type="InterPro" id="IPR000403">
    <property type="entry name" value="PI3/4_kinase_cat_dom"/>
</dbReference>
<dbReference type="GO" id="GO:0043068">
    <property type="term" value="P:positive regulation of programmed cell death"/>
    <property type="evidence" value="ECO:0007669"/>
    <property type="project" value="UniProtKB-ARBA"/>
</dbReference>
<dbReference type="FunFam" id="3.30.1010.10:FF:000015">
    <property type="entry name" value="Serine-protein kinase ATM"/>
    <property type="match status" value="1"/>
</dbReference>
<evidence type="ECO:0000313" key="28">
    <source>
        <dbReference type="Proteomes" id="UP000314983"/>
    </source>
</evidence>
<dbReference type="SUPFAM" id="SSF56112">
    <property type="entry name" value="Protein kinase-like (PK-like)"/>
    <property type="match status" value="1"/>
</dbReference>
<comment type="similarity">
    <text evidence="5 23">Belongs to the PI3/PI4-kinase family. ATM subfamily.</text>
</comment>
<evidence type="ECO:0000256" key="4">
    <source>
        <dbReference type="ARBA" id="ARBA00004541"/>
    </source>
</evidence>
<keyword evidence="9 23" id="KW-0808">Transferase</keyword>
<dbReference type="SMART" id="SM00146">
    <property type="entry name" value="PI3Kc"/>
    <property type="match status" value="1"/>
</dbReference>
<evidence type="ECO:0000256" key="18">
    <source>
        <dbReference type="ARBA" id="ARBA00023242"/>
    </source>
</evidence>
<keyword evidence="15" id="KW-0238">DNA-binding</keyword>
<dbReference type="Pfam" id="PF02259">
    <property type="entry name" value="FAT"/>
    <property type="match status" value="1"/>
</dbReference>
<keyword evidence="10 23" id="KW-0547">Nucleotide-binding</keyword>
<dbReference type="GeneTree" id="ENSGT00670000098061"/>
<dbReference type="GO" id="GO:1901701">
    <property type="term" value="P:cellular response to oxygen-containing compound"/>
    <property type="evidence" value="ECO:0007669"/>
    <property type="project" value="UniProtKB-ARBA"/>
</dbReference>
<feature type="domain" description="FAT" evidence="25">
    <location>
        <begin position="1789"/>
        <end position="2335"/>
    </location>
</feature>
<keyword evidence="28" id="KW-1185">Reference proteome</keyword>
<reference evidence="27" key="3">
    <citation type="submission" date="2025-09" db="UniProtKB">
        <authorList>
            <consortium name="Ensembl"/>
        </authorList>
    </citation>
    <scope>IDENTIFICATION</scope>
</reference>
<evidence type="ECO:0000256" key="14">
    <source>
        <dbReference type="ARBA" id="ARBA00022990"/>
    </source>
</evidence>
<dbReference type="Pfam" id="PF11640">
    <property type="entry name" value="TAN"/>
    <property type="match status" value="1"/>
</dbReference>
<evidence type="ECO:0000256" key="2">
    <source>
        <dbReference type="ARBA" id="ARBA00004275"/>
    </source>
</evidence>
<dbReference type="GO" id="GO:0042981">
    <property type="term" value="P:regulation of apoptotic process"/>
    <property type="evidence" value="ECO:0007669"/>
    <property type="project" value="UniProtKB-ARBA"/>
</dbReference>
<dbReference type="GO" id="GO:0004674">
    <property type="term" value="F:protein serine/threonine kinase activity"/>
    <property type="evidence" value="ECO:0007669"/>
    <property type="project" value="UniProtKB-KW"/>
</dbReference>
<dbReference type="Proteomes" id="UP000314983">
    <property type="component" value="Chromosome 7"/>
</dbReference>